<organism evidence="1 2">
    <name type="scientific">Fusarium floridanum</name>
    <dbReference type="NCBI Taxonomy" id="1325733"/>
    <lineage>
        <taxon>Eukaryota</taxon>
        <taxon>Fungi</taxon>
        <taxon>Dikarya</taxon>
        <taxon>Ascomycota</taxon>
        <taxon>Pezizomycotina</taxon>
        <taxon>Sordariomycetes</taxon>
        <taxon>Hypocreomycetidae</taxon>
        <taxon>Hypocreales</taxon>
        <taxon>Nectriaceae</taxon>
        <taxon>Fusarium</taxon>
        <taxon>Fusarium solani species complex</taxon>
    </lineage>
</organism>
<comment type="caution">
    <text evidence="1">The sequence shown here is derived from an EMBL/GenBank/DDBJ whole genome shotgun (WGS) entry which is preliminary data.</text>
</comment>
<protein>
    <submittedName>
        <fullName evidence="1">Uncharacterized protein</fullName>
    </submittedName>
</protein>
<proteinExistence type="predicted"/>
<name>A0A428RNH3_9HYPO</name>
<evidence type="ECO:0000313" key="2">
    <source>
        <dbReference type="Proteomes" id="UP000287972"/>
    </source>
</evidence>
<dbReference type="Proteomes" id="UP000287972">
    <property type="component" value="Unassembled WGS sequence"/>
</dbReference>
<accession>A0A428RNH3</accession>
<gene>
    <name evidence="1" type="ORF">CEP51_007653</name>
</gene>
<reference evidence="1 2" key="1">
    <citation type="submission" date="2017-06" db="EMBL/GenBank/DDBJ databases">
        <title>Comparative genomic analysis of Ambrosia Fusariam Clade fungi.</title>
        <authorList>
            <person name="Stajich J.E."/>
            <person name="Carrillo J."/>
            <person name="Kijimoto T."/>
            <person name="Eskalen A."/>
            <person name="O'Donnell K."/>
            <person name="Kasson M."/>
        </authorList>
    </citation>
    <scope>NUCLEOTIDE SEQUENCE [LARGE SCALE GENOMIC DNA]</scope>
    <source>
        <strain evidence="1 2">NRRL62606</strain>
    </source>
</reference>
<sequence>MAPNTATRYTEAMKDHPFGHALFVPESSTALMPAACGYIDSLGRWAPGPKKSALVNITKFGTNLAASAIPAGFPASVKLVLDFASSSSFSSILHCPKPVMHEGYYHRKVFLEWAKKNAEKLLQLVPDVKEHGFWIVTDTYSTADVRVITWSDREKHVQMGFDVDVTPAGEIGPSGEFFEGASAGEWHRAEAETDEKLVVFFAGVRMKYRRLPLGRASVKEVRDEEEPVVVSDSDDMLYQAEPELIGFEPRESD</sequence>
<dbReference type="EMBL" id="NKCL01000185">
    <property type="protein sequence ID" value="RSL79094.1"/>
    <property type="molecule type" value="Genomic_DNA"/>
</dbReference>
<evidence type="ECO:0000313" key="1">
    <source>
        <dbReference type="EMBL" id="RSL79094.1"/>
    </source>
</evidence>
<dbReference type="AlphaFoldDB" id="A0A428RNH3"/>
<keyword evidence="2" id="KW-1185">Reference proteome</keyword>